<dbReference type="InterPro" id="IPR003488">
    <property type="entry name" value="DprA"/>
</dbReference>
<accession>A0A316EFY2</accession>
<organism evidence="4 5">
    <name type="scientific">Arcicella aurantiaca</name>
    <dbReference type="NCBI Taxonomy" id="591202"/>
    <lineage>
        <taxon>Bacteria</taxon>
        <taxon>Pseudomonadati</taxon>
        <taxon>Bacteroidota</taxon>
        <taxon>Cytophagia</taxon>
        <taxon>Cytophagales</taxon>
        <taxon>Flectobacillaceae</taxon>
        <taxon>Arcicella</taxon>
    </lineage>
</organism>
<dbReference type="PANTHER" id="PTHR43022">
    <property type="entry name" value="PROTEIN SMF"/>
    <property type="match status" value="1"/>
</dbReference>
<dbReference type="NCBIfam" id="TIGR00732">
    <property type="entry name" value="dprA"/>
    <property type="match status" value="1"/>
</dbReference>
<dbReference type="Pfam" id="PF02481">
    <property type="entry name" value="DNA_processg_A"/>
    <property type="match status" value="1"/>
</dbReference>
<protein>
    <submittedName>
        <fullName evidence="4">DNA processing protein</fullName>
    </submittedName>
</protein>
<dbReference type="GO" id="GO:0009294">
    <property type="term" value="P:DNA-mediated transformation"/>
    <property type="evidence" value="ECO:0007669"/>
    <property type="project" value="InterPro"/>
</dbReference>
<dbReference type="Pfam" id="PF17782">
    <property type="entry name" value="WHD_DprA"/>
    <property type="match status" value="1"/>
</dbReference>
<sequence>MSTTQEKLYQIALTLIPKIGDVLVRQLISYCGSAEQVFKTPVPKLLKIPNIGKTLAQNLQDKSVIENAWKIIQEADKQGVELLFYTDKTYPTRLKTLYDSPVLLYYKGKANLNNTKTVAIVGTRQSTEYGKIVTEQIVSDLSTFNPLIVSGLAYGIDIVAHKSCLKNNVPTIGVMASGIDLIYPYQHKNTSIQIQEIGGLLTEQTFGTQPDQRFFPQRNRIIAGMADVTIVVEAAVKGGALITAEYANNYHRDVFAVPGQIGKSFSEGCNKLIKENKAQIFTSIKDIVEALNWDLAGHEKGKNKESEIDFSNFTEEESQVMALLHKNQEMHIDDLAWQSQISMAKLSSLLLNLEFQGFVKSLVGKKYKVSYQ</sequence>
<dbReference type="Gene3D" id="3.40.50.450">
    <property type="match status" value="1"/>
</dbReference>
<dbReference type="InterPro" id="IPR041614">
    <property type="entry name" value="DprA_WH"/>
</dbReference>
<dbReference type="InterPro" id="IPR036388">
    <property type="entry name" value="WH-like_DNA-bd_sf"/>
</dbReference>
<dbReference type="InterPro" id="IPR036390">
    <property type="entry name" value="WH_DNA-bd_sf"/>
</dbReference>
<gene>
    <name evidence="4" type="ORF">LV89_00054</name>
</gene>
<name>A0A316EFY2_9BACT</name>
<evidence type="ECO:0000259" key="3">
    <source>
        <dbReference type="Pfam" id="PF17782"/>
    </source>
</evidence>
<dbReference type="SUPFAM" id="SSF47781">
    <property type="entry name" value="RuvA domain 2-like"/>
    <property type="match status" value="1"/>
</dbReference>
<evidence type="ECO:0000313" key="4">
    <source>
        <dbReference type="EMBL" id="PWK29215.1"/>
    </source>
</evidence>
<comment type="similarity">
    <text evidence="1">Belongs to the DprA/Smf family.</text>
</comment>
<feature type="domain" description="DprA winged helix" evidence="3">
    <location>
        <begin position="314"/>
        <end position="365"/>
    </location>
</feature>
<dbReference type="AlphaFoldDB" id="A0A316EFY2"/>
<dbReference type="RefSeq" id="WP_109740852.1">
    <property type="nucleotide sequence ID" value="NZ_QGGO01000001.1"/>
</dbReference>
<evidence type="ECO:0000259" key="2">
    <source>
        <dbReference type="Pfam" id="PF02481"/>
    </source>
</evidence>
<dbReference type="PANTHER" id="PTHR43022:SF1">
    <property type="entry name" value="PROTEIN SMF"/>
    <property type="match status" value="1"/>
</dbReference>
<evidence type="ECO:0000313" key="5">
    <source>
        <dbReference type="Proteomes" id="UP000245489"/>
    </source>
</evidence>
<dbReference type="InterPro" id="IPR057666">
    <property type="entry name" value="DrpA_SLOG"/>
</dbReference>
<feature type="domain" description="Smf/DprA SLOG" evidence="2">
    <location>
        <begin position="82"/>
        <end position="291"/>
    </location>
</feature>
<reference evidence="4 5" key="1">
    <citation type="submission" date="2018-05" db="EMBL/GenBank/DDBJ databases">
        <title>Genomic Encyclopedia of Archaeal and Bacterial Type Strains, Phase II (KMG-II): from individual species to whole genera.</title>
        <authorList>
            <person name="Goeker M."/>
        </authorList>
    </citation>
    <scope>NUCLEOTIDE SEQUENCE [LARGE SCALE GENOMIC DNA]</scope>
    <source>
        <strain evidence="4 5">DSM 22214</strain>
    </source>
</reference>
<comment type="caution">
    <text evidence="4">The sequence shown here is derived from an EMBL/GenBank/DDBJ whole genome shotgun (WGS) entry which is preliminary data.</text>
</comment>
<dbReference type="Gene3D" id="1.10.10.10">
    <property type="entry name" value="Winged helix-like DNA-binding domain superfamily/Winged helix DNA-binding domain"/>
    <property type="match status" value="1"/>
</dbReference>
<proteinExistence type="inferred from homology"/>
<evidence type="ECO:0000256" key="1">
    <source>
        <dbReference type="ARBA" id="ARBA00006525"/>
    </source>
</evidence>
<dbReference type="Proteomes" id="UP000245489">
    <property type="component" value="Unassembled WGS sequence"/>
</dbReference>
<dbReference type="SUPFAM" id="SSF46785">
    <property type="entry name" value="Winged helix' DNA-binding domain"/>
    <property type="match status" value="1"/>
</dbReference>
<dbReference type="InterPro" id="IPR010994">
    <property type="entry name" value="RuvA_2-like"/>
</dbReference>
<dbReference type="SUPFAM" id="SSF102405">
    <property type="entry name" value="MCP/YpsA-like"/>
    <property type="match status" value="1"/>
</dbReference>
<keyword evidence="5" id="KW-1185">Reference proteome</keyword>
<dbReference type="OrthoDB" id="9785707at2"/>
<dbReference type="EMBL" id="QGGO01000001">
    <property type="protein sequence ID" value="PWK29215.1"/>
    <property type="molecule type" value="Genomic_DNA"/>
</dbReference>